<dbReference type="AlphaFoldDB" id="A0A0A8Z2P1"/>
<accession>A0A0A8Z2P1</accession>
<proteinExistence type="predicted"/>
<reference evidence="1" key="1">
    <citation type="submission" date="2014-09" db="EMBL/GenBank/DDBJ databases">
        <authorList>
            <person name="Magalhaes I.L.F."/>
            <person name="Oliveira U."/>
            <person name="Santos F.R."/>
            <person name="Vidigal T.H.D.A."/>
            <person name="Brescovit A.D."/>
            <person name="Santos A.J."/>
        </authorList>
    </citation>
    <scope>NUCLEOTIDE SEQUENCE</scope>
    <source>
        <tissue evidence="1">Shoot tissue taken approximately 20 cm above the soil surface</tissue>
    </source>
</reference>
<sequence>MNSKSVARWIDEVIACT</sequence>
<evidence type="ECO:0000313" key="1">
    <source>
        <dbReference type="EMBL" id="JAD31030.1"/>
    </source>
</evidence>
<protein>
    <submittedName>
        <fullName evidence="1">Uncharacterized protein</fullName>
    </submittedName>
</protein>
<name>A0A0A8Z2P1_ARUDO</name>
<reference evidence="1" key="2">
    <citation type="journal article" date="2015" name="Data Brief">
        <title>Shoot transcriptome of the giant reed, Arundo donax.</title>
        <authorList>
            <person name="Barrero R.A."/>
            <person name="Guerrero F.D."/>
            <person name="Moolhuijzen P."/>
            <person name="Goolsby J.A."/>
            <person name="Tidwell J."/>
            <person name="Bellgard S.E."/>
            <person name="Bellgard M.I."/>
        </authorList>
    </citation>
    <scope>NUCLEOTIDE SEQUENCE</scope>
    <source>
        <tissue evidence="1">Shoot tissue taken approximately 20 cm above the soil surface</tissue>
    </source>
</reference>
<organism evidence="1">
    <name type="scientific">Arundo donax</name>
    <name type="common">Giant reed</name>
    <name type="synonym">Donax arundinaceus</name>
    <dbReference type="NCBI Taxonomy" id="35708"/>
    <lineage>
        <taxon>Eukaryota</taxon>
        <taxon>Viridiplantae</taxon>
        <taxon>Streptophyta</taxon>
        <taxon>Embryophyta</taxon>
        <taxon>Tracheophyta</taxon>
        <taxon>Spermatophyta</taxon>
        <taxon>Magnoliopsida</taxon>
        <taxon>Liliopsida</taxon>
        <taxon>Poales</taxon>
        <taxon>Poaceae</taxon>
        <taxon>PACMAD clade</taxon>
        <taxon>Arundinoideae</taxon>
        <taxon>Arundineae</taxon>
        <taxon>Arundo</taxon>
    </lineage>
</organism>
<dbReference type="EMBL" id="GBRH01266865">
    <property type="protein sequence ID" value="JAD31030.1"/>
    <property type="molecule type" value="Transcribed_RNA"/>
</dbReference>